<dbReference type="InterPro" id="IPR043151">
    <property type="entry name" value="BAH_sf"/>
</dbReference>
<evidence type="ECO:0000259" key="1">
    <source>
        <dbReference type="PROSITE" id="PS51038"/>
    </source>
</evidence>
<feature type="domain" description="BAH" evidence="1">
    <location>
        <begin position="30"/>
        <end position="175"/>
    </location>
</feature>
<dbReference type="EMBL" id="KN837311">
    <property type="protein sequence ID" value="KIJ28254.1"/>
    <property type="molecule type" value="Genomic_DNA"/>
</dbReference>
<dbReference type="HOGENOM" id="CLU_1200461_0_0_1"/>
<dbReference type="AlphaFoldDB" id="A0A0C9U287"/>
<dbReference type="InterPro" id="IPR001025">
    <property type="entry name" value="BAH_dom"/>
</dbReference>
<dbReference type="OrthoDB" id="2670640at2759"/>
<organism evidence="2 3">
    <name type="scientific">Sphaerobolus stellatus (strain SS14)</name>
    <dbReference type="NCBI Taxonomy" id="990650"/>
    <lineage>
        <taxon>Eukaryota</taxon>
        <taxon>Fungi</taxon>
        <taxon>Dikarya</taxon>
        <taxon>Basidiomycota</taxon>
        <taxon>Agaricomycotina</taxon>
        <taxon>Agaricomycetes</taxon>
        <taxon>Phallomycetidae</taxon>
        <taxon>Geastrales</taxon>
        <taxon>Sphaerobolaceae</taxon>
        <taxon>Sphaerobolus</taxon>
    </lineage>
</organism>
<evidence type="ECO:0000313" key="2">
    <source>
        <dbReference type="EMBL" id="KIJ28254.1"/>
    </source>
</evidence>
<sequence>MPKKKKSGVYFDKWTAVPNLTYQITKKKALTLELGTDVLITCENTGKTESKTSDYYGHIIEIWTDMQTTEETLAVLHVKWYYTSNSLLEWIKKRKRSFNLPTEEVEKIQRRFLDRLGSHELVLTSDSDYIDIQTVSSLCQVYQFDDSATQEFIPNNMAYFRYELDFERTMTESKLALTGPFLRCGLDGCFQLYNPDVDTQQYCRWCNIWVHVQCLEVASDVIDSEKKKKIF</sequence>
<dbReference type="PROSITE" id="PS51038">
    <property type="entry name" value="BAH"/>
    <property type="match status" value="1"/>
</dbReference>
<protein>
    <recommendedName>
        <fullName evidence="1">BAH domain-containing protein</fullName>
    </recommendedName>
</protein>
<accession>A0A0C9U287</accession>
<evidence type="ECO:0000313" key="3">
    <source>
        <dbReference type="Proteomes" id="UP000054279"/>
    </source>
</evidence>
<gene>
    <name evidence="2" type="ORF">M422DRAFT_270489</name>
</gene>
<name>A0A0C9U287_SPHS4</name>
<proteinExistence type="predicted"/>
<dbReference type="GO" id="GO:0003682">
    <property type="term" value="F:chromatin binding"/>
    <property type="evidence" value="ECO:0007669"/>
    <property type="project" value="InterPro"/>
</dbReference>
<dbReference type="Gene3D" id="2.30.30.490">
    <property type="match status" value="1"/>
</dbReference>
<dbReference type="Proteomes" id="UP000054279">
    <property type="component" value="Unassembled WGS sequence"/>
</dbReference>
<keyword evidence="3" id="KW-1185">Reference proteome</keyword>
<reference evidence="2 3" key="1">
    <citation type="submission" date="2014-06" db="EMBL/GenBank/DDBJ databases">
        <title>Evolutionary Origins and Diversification of the Mycorrhizal Mutualists.</title>
        <authorList>
            <consortium name="DOE Joint Genome Institute"/>
            <consortium name="Mycorrhizal Genomics Consortium"/>
            <person name="Kohler A."/>
            <person name="Kuo A."/>
            <person name="Nagy L.G."/>
            <person name="Floudas D."/>
            <person name="Copeland A."/>
            <person name="Barry K.W."/>
            <person name="Cichocki N."/>
            <person name="Veneault-Fourrey C."/>
            <person name="LaButti K."/>
            <person name="Lindquist E.A."/>
            <person name="Lipzen A."/>
            <person name="Lundell T."/>
            <person name="Morin E."/>
            <person name="Murat C."/>
            <person name="Riley R."/>
            <person name="Ohm R."/>
            <person name="Sun H."/>
            <person name="Tunlid A."/>
            <person name="Henrissat B."/>
            <person name="Grigoriev I.V."/>
            <person name="Hibbett D.S."/>
            <person name="Martin F."/>
        </authorList>
    </citation>
    <scope>NUCLEOTIDE SEQUENCE [LARGE SCALE GENOMIC DNA]</scope>
    <source>
        <strain evidence="2 3">SS14</strain>
    </source>
</reference>
<dbReference type="PANTHER" id="PTHR46364">
    <property type="entry name" value="OS08G0421900 PROTEIN"/>
    <property type="match status" value="1"/>
</dbReference>